<dbReference type="Pfam" id="PF00072">
    <property type="entry name" value="Response_reg"/>
    <property type="match status" value="1"/>
</dbReference>
<dbReference type="InterPro" id="IPR011006">
    <property type="entry name" value="CheY-like_superfamily"/>
</dbReference>
<organism evidence="9 10">
    <name type="scientific">Pseudoalteromonas marina</name>
    <dbReference type="NCBI Taxonomy" id="267375"/>
    <lineage>
        <taxon>Bacteria</taxon>
        <taxon>Pseudomonadati</taxon>
        <taxon>Pseudomonadota</taxon>
        <taxon>Gammaproteobacteria</taxon>
        <taxon>Alteromonadales</taxon>
        <taxon>Pseudoalteromonadaceae</taxon>
        <taxon>Pseudoalteromonas</taxon>
    </lineage>
</organism>
<dbReference type="InterPro" id="IPR003661">
    <property type="entry name" value="HisK_dim/P_dom"/>
</dbReference>
<dbReference type="RefSeq" id="WP_305473136.1">
    <property type="nucleotide sequence ID" value="NZ_JAUYVT010000021.1"/>
</dbReference>
<dbReference type="Pfam" id="PF00512">
    <property type="entry name" value="HisKA"/>
    <property type="match status" value="1"/>
</dbReference>
<evidence type="ECO:0000256" key="1">
    <source>
        <dbReference type="ARBA" id="ARBA00000085"/>
    </source>
</evidence>
<reference evidence="9" key="1">
    <citation type="submission" date="2023-07" db="EMBL/GenBank/DDBJ databases">
        <title>Genome content predicts the carbon catabolic preferences of heterotrophic bacteria.</title>
        <authorList>
            <person name="Gralka M."/>
        </authorList>
    </citation>
    <scope>NUCLEOTIDE SEQUENCE</scope>
    <source>
        <strain evidence="9">4G09</strain>
    </source>
</reference>
<dbReference type="InterPro" id="IPR035965">
    <property type="entry name" value="PAS-like_dom_sf"/>
</dbReference>
<dbReference type="SMART" id="SM00086">
    <property type="entry name" value="PAC"/>
    <property type="match status" value="3"/>
</dbReference>
<comment type="catalytic activity">
    <reaction evidence="1">
        <text>ATP + protein L-histidine = ADP + protein N-phospho-L-histidine.</text>
        <dbReference type="EC" id="2.7.13.3"/>
    </reaction>
</comment>
<evidence type="ECO:0000313" key="10">
    <source>
        <dbReference type="Proteomes" id="UP001177212"/>
    </source>
</evidence>
<dbReference type="PRINTS" id="PR00344">
    <property type="entry name" value="BCTRLSENSOR"/>
</dbReference>
<keyword evidence="4" id="KW-0902">Two-component regulatory system</keyword>
<dbReference type="InterPro" id="IPR036890">
    <property type="entry name" value="HATPase_C_sf"/>
</dbReference>
<dbReference type="InterPro" id="IPR000700">
    <property type="entry name" value="PAS-assoc_C"/>
</dbReference>
<dbReference type="Pfam" id="PF13426">
    <property type="entry name" value="PAS_9"/>
    <property type="match status" value="2"/>
</dbReference>
<evidence type="ECO:0000256" key="5">
    <source>
        <dbReference type="PROSITE-ProRule" id="PRU00169"/>
    </source>
</evidence>
<dbReference type="InterPro" id="IPR000014">
    <property type="entry name" value="PAS"/>
</dbReference>
<feature type="modified residue" description="4-aspartylphosphate" evidence="5">
    <location>
        <position position="739"/>
    </location>
</feature>
<keyword evidence="3 5" id="KW-0597">Phosphoprotein</keyword>
<dbReference type="PANTHER" id="PTHR45339">
    <property type="entry name" value="HYBRID SIGNAL TRANSDUCTION HISTIDINE KINASE J"/>
    <property type="match status" value="1"/>
</dbReference>
<dbReference type="SUPFAM" id="SSF52172">
    <property type="entry name" value="CheY-like"/>
    <property type="match status" value="1"/>
</dbReference>
<dbReference type="CDD" id="cd00082">
    <property type="entry name" value="HisKA"/>
    <property type="match status" value="1"/>
</dbReference>
<dbReference type="EMBL" id="JAUYVT010000021">
    <property type="protein sequence ID" value="MDP2566523.1"/>
    <property type="molecule type" value="Genomic_DNA"/>
</dbReference>
<dbReference type="PANTHER" id="PTHR45339:SF1">
    <property type="entry name" value="HYBRID SIGNAL TRANSDUCTION HISTIDINE KINASE J"/>
    <property type="match status" value="1"/>
</dbReference>
<evidence type="ECO:0000259" key="6">
    <source>
        <dbReference type="PROSITE" id="PS50109"/>
    </source>
</evidence>
<dbReference type="EC" id="2.7.13.3" evidence="2"/>
<proteinExistence type="predicted"/>
<sequence>MPASKNNLEQENTKLKRVIAELTYERDKYKKIFDASADAYSVIDLSSGKFIECNQVAIDMHGVNSMGNFLNLSPADLSPELQPCGNRSDVLAKAHINCAIEQGFHSFKWIHSRLDGTTFNCLVNLTGLFIEGSQLILAVGRDISDIEIAQKQISTEASEKQRFKQAFLGEKEKFEKFVDLAPVGIAINSISDGSFEFVNEEFGRITGYSVDELNQMDYWQLTPEKYEKQEHEQLELLAKYGQYGPYQKEYIHKNGNVYPVLLSGIKITDSKGETFIWSVVQDIAHQKQSEQQIKTAKEKVDSFALRMQLANDSAGIGVWELDLKTEKLVWDSWMYKLYGISELEFSCTYQAWLDRIHVDDVEHNERMLDEAINGVGIYDPEFRVVHPDGNIRTIKASAEILRDSDGAAIKVVGVNYDVTEKVDAIRKLFDAKLAAENAAQSKSDFLANMSHEIRTPMNAILGGLQLLKNFNLPEELRAVLKNASYSGQSLLTIINDILDYSKIESNQLQLEKASFSLTEVLNSITYDLDSLVSEKRIGFTVNKDESYNEYWIGDLVRVKQIILNLSSNAVKFTEKGSVKINASSKVFKGKEAIYLEVVDSGIGMSKEVTEHIFVRFTQADSSTTRKYGGTGLGMSITISLVKMMGGEIDIQSKQGLGTTVTIKLPLPKANNIADKAPKKSFKAPNLKGKKILIAEDNNINQVLIKAIMAKTNADITIVENGLLAFEAVQLELFDLVFMDIHMPVMDGIEANQQIKTILPNLPIIALTANVMDKDVKHYYQQGFIFHVPKPIDINELYGTLRRCLYLIG</sequence>
<feature type="domain" description="Histidine kinase" evidence="6">
    <location>
        <begin position="448"/>
        <end position="668"/>
    </location>
</feature>
<dbReference type="CDD" id="cd00130">
    <property type="entry name" value="PAS"/>
    <property type="match status" value="2"/>
</dbReference>
<dbReference type="SMART" id="SM00387">
    <property type="entry name" value="HATPase_c"/>
    <property type="match status" value="1"/>
</dbReference>
<dbReference type="SUPFAM" id="SSF55785">
    <property type="entry name" value="PYP-like sensor domain (PAS domain)"/>
    <property type="match status" value="3"/>
</dbReference>
<dbReference type="InterPro" id="IPR003594">
    <property type="entry name" value="HATPase_dom"/>
</dbReference>
<name>A0ABT9FID9_9GAMM</name>
<evidence type="ECO:0000313" key="9">
    <source>
        <dbReference type="EMBL" id="MDP2566523.1"/>
    </source>
</evidence>
<dbReference type="PROSITE" id="PS50110">
    <property type="entry name" value="RESPONSE_REGULATORY"/>
    <property type="match status" value="1"/>
</dbReference>
<evidence type="ECO:0000259" key="8">
    <source>
        <dbReference type="PROSITE" id="PS50113"/>
    </source>
</evidence>
<gene>
    <name evidence="9" type="ORF">Q8W34_17895</name>
</gene>
<dbReference type="SMART" id="SM00388">
    <property type="entry name" value="HisKA"/>
    <property type="match status" value="1"/>
</dbReference>
<dbReference type="PROSITE" id="PS50109">
    <property type="entry name" value="HIS_KIN"/>
    <property type="match status" value="1"/>
</dbReference>
<dbReference type="InterPro" id="IPR013655">
    <property type="entry name" value="PAS_fold_3"/>
</dbReference>
<protein>
    <recommendedName>
        <fullName evidence="2">histidine kinase</fullName>
        <ecNumber evidence="2">2.7.13.3</ecNumber>
    </recommendedName>
</protein>
<dbReference type="SUPFAM" id="SSF55874">
    <property type="entry name" value="ATPase domain of HSP90 chaperone/DNA topoisomerase II/histidine kinase"/>
    <property type="match status" value="1"/>
</dbReference>
<dbReference type="SMART" id="SM00091">
    <property type="entry name" value="PAS"/>
    <property type="match status" value="3"/>
</dbReference>
<dbReference type="Gene3D" id="1.10.287.130">
    <property type="match status" value="1"/>
</dbReference>
<dbReference type="Pfam" id="PF02518">
    <property type="entry name" value="HATPase_c"/>
    <property type="match status" value="1"/>
</dbReference>
<evidence type="ECO:0000259" key="7">
    <source>
        <dbReference type="PROSITE" id="PS50110"/>
    </source>
</evidence>
<feature type="domain" description="PAC" evidence="8">
    <location>
        <begin position="378"/>
        <end position="430"/>
    </location>
</feature>
<keyword evidence="10" id="KW-1185">Reference proteome</keyword>
<comment type="caution">
    <text evidence="9">The sequence shown here is derived from an EMBL/GenBank/DDBJ whole genome shotgun (WGS) entry which is preliminary data.</text>
</comment>
<dbReference type="CDD" id="cd16922">
    <property type="entry name" value="HATPase_EvgS-ArcB-TorS-like"/>
    <property type="match status" value="1"/>
</dbReference>
<evidence type="ECO:0000256" key="3">
    <source>
        <dbReference type="ARBA" id="ARBA00022553"/>
    </source>
</evidence>
<dbReference type="PROSITE" id="PS50113">
    <property type="entry name" value="PAC"/>
    <property type="match status" value="2"/>
</dbReference>
<dbReference type="SMART" id="SM00448">
    <property type="entry name" value="REC"/>
    <property type="match status" value="1"/>
</dbReference>
<dbReference type="InterPro" id="IPR004358">
    <property type="entry name" value="Sig_transdc_His_kin-like_C"/>
</dbReference>
<dbReference type="InterPro" id="IPR005467">
    <property type="entry name" value="His_kinase_dom"/>
</dbReference>
<dbReference type="SUPFAM" id="SSF47384">
    <property type="entry name" value="Homodimeric domain of signal transducing histidine kinase"/>
    <property type="match status" value="1"/>
</dbReference>
<accession>A0ABT9FID9</accession>
<evidence type="ECO:0000256" key="4">
    <source>
        <dbReference type="ARBA" id="ARBA00023012"/>
    </source>
</evidence>
<dbReference type="Pfam" id="PF08447">
    <property type="entry name" value="PAS_3"/>
    <property type="match status" value="1"/>
</dbReference>
<dbReference type="CDD" id="cd17546">
    <property type="entry name" value="REC_hyHK_CKI1_RcsC-like"/>
    <property type="match status" value="1"/>
</dbReference>
<dbReference type="InterPro" id="IPR036097">
    <property type="entry name" value="HisK_dim/P_sf"/>
</dbReference>
<evidence type="ECO:0000256" key="2">
    <source>
        <dbReference type="ARBA" id="ARBA00012438"/>
    </source>
</evidence>
<dbReference type="NCBIfam" id="TIGR00229">
    <property type="entry name" value="sensory_box"/>
    <property type="match status" value="1"/>
</dbReference>
<dbReference type="Proteomes" id="UP001177212">
    <property type="component" value="Unassembled WGS sequence"/>
</dbReference>
<dbReference type="Gene3D" id="3.40.50.2300">
    <property type="match status" value="1"/>
</dbReference>
<dbReference type="InterPro" id="IPR001789">
    <property type="entry name" value="Sig_transdc_resp-reg_receiver"/>
</dbReference>
<dbReference type="Gene3D" id="3.30.565.10">
    <property type="entry name" value="Histidine kinase-like ATPase, C-terminal domain"/>
    <property type="match status" value="1"/>
</dbReference>
<dbReference type="Gene3D" id="2.10.70.100">
    <property type="match status" value="1"/>
</dbReference>
<feature type="domain" description="PAC" evidence="8">
    <location>
        <begin position="244"/>
        <end position="295"/>
    </location>
</feature>
<dbReference type="Gene3D" id="3.30.450.20">
    <property type="entry name" value="PAS domain"/>
    <property type="match status" value="3"/>
</dbReference>
<dbReference type="InterPro" id="IPR001610">
    <property type="entry name" value="PAC"/>
</dbReference>
<feature type="domain" description="Response regulatory" evidence="7">
    <location>
        <begin position="690"/>
        <end position="804"/>
    </location>
</feature>